<dbReference type="AlphaFoldDB" id="A0AAD6XD61"/>
<gene>
    <name evidence="1" type="ORF">C8F04DRAFT_185309</name>
</gene>
<dbReference type="Proteomes" id="UP001218188">
    <property type="component" value="Unassembled WGS sequence"/>
</dbReference>
<accession>A0AAD6XD61</accession>
<protein>
    <submittedName>
        <fullName evidence="1">Uncharacterized protein</fullName>
    </submittedName>
</protein>
<dbReference type="SUPFAM" id="SSF52058">
    <property type="entry name" value="L domain-like"/>
    <property type="match status" value="1"/>
</dbReference>
<keyword evidence="2" id="KW-1185">Reference proteome</keyword>
<comment type="caution">
    <text evidence="1">The sequence shown here is derived from an EMBL/GenBank/DDBJ whole genome shotgun (WGS) entry which is preliminary data.</text>
</comment>
<organism evidence="1 2">
    <name type="scientific">Mycena alexandri</name>
    <dbReference type="NCBI Taxonomy" id="1745969"/>
    <lineage>
        <taxon>Eukaryota</taxon>
        <taxon>Fungi</taxon>
        <taxon>Dikarya</taxon>
        <taxon>Basidiomycota</taxon>
        <taxon>Agaricomycotina</taxon>
        <taxon>Agaricomycetes</taxon>
        <taxon>Agaricomycetidae</taxon>
        <taxon>Agaricales</taxon>
        <taxon>Marasmiineae</taxon>
        <taxon>Mycenaceae</taxon>
        <taxon>Mycena</taxon>
    </lineage>
</organism>
<dbReference type="InterPro" id="IPR032675">
    <property type="entry name" value="LRR_dom_sf"/>
</dbReference>
<dbReference type="Gene3D" id="3.80.10.10">
    <property type="entry name" value="Ribonuclease Inhibitor"/>
    <property type="match status" value="1"/>
</dbReference>
<evidence type="ECO:0000313" key="1">
    <source>
        <dbReference type="EMBL" id="KAJ7040929.1"/>
    </source>
</evidence>
<sequence length="234" mass="26535">MLYETLILGRSKKTRGLYPSLVLALESKPPAFFRKNVRNLLLHSDLPDKHLDLVLSSCADIVDLVICPLFTPASVFPRLKQKQLQRLAVYVDHPQITLDVSLPHLTTLTHLDIFVNFNASKSPKGFESLPALTHLKLFKPKRSALRSALADCKKLQVLIYATFQNTSLPTLAQALESIDDSRLVLMHRNLAIPNSWEPTWGQWWIQAEDFIEKKSRGDIQPASRCWIVASDMIL</sequence>
<reference evidence="1" key="1">
    <citation type="submission" date="2023-03" db="EMBL/GenBank/DDBJ databases">
        <title>Massive genome expansion in bonnet fungi (Mycena s.s.) driven by repeated elements and novel gene families across ecological guilds.</title>
        <authorList>
            <consortium name="Lawrence Berkeley National Laboratory"/>
            <person name="Harder C.B."/>
            <person name="Miyauchi S."/>
            <person name="Viragh M."/>
            <person name="Kuo A."/>
            <person name="Thoen E."/>
            <person name="Andreopoulos B."/>
            <person name="Lu D."/>
            <person name="Skrede I."/>
            <person name="Drula E."/>
            <person name="Henrissat B."/>
            <person name="Morin E."/>
            <person name="Kohler A."/>
            <person name="Barry K."/>
            <person name="LaButti K."/>
            <person name="Morin E."/>
            <person name="Salamov A."/>
            <person name="Lipzen A."/>
            <person name="Mereny Z."/>
            <person name="Hegedus B."/>
            <person name="Baldrian P."/>
            <person name="Stursova M."/>
            <person name="Weitz H."/>
            <person name="Taylor A."/>
            <person name="Grigoriev I.V."/>
            <person name="Nagy L.G."/>
            <person name="Martin F."/>
            <person name="Kauserud H."/>
        </authorList>
    </citation>
    <scope>NUCLEOTIDE SEQUENCE</scope>
    <source>
        <strain evidence="1">CBHHK200</strain>
    </source>
</reference>
<name>A0AAD6XD61_9AGAR</name>
<dbReference type="EMBL" id="JARJCM010000019">
    <property type="protein sequence ID" value="KAJ7040929.1"/>
    <property type="molecule type" value="Genomic_DNA"/>
</dbReference>
<evidence type="ECO:0000313" key="2">
    <source>
        <dbReference type="Proteomes" id="UP001218188"/>
    </source>
</evidence>
<proteinExistence type="predicted"/>